<dbReference type="EMBL" id="RBAL01000002">
    <property type="protein sequence ID" value="RKN45692.1"/>
    <property type="molecule type" value="Genomic_DNA"/>
</dbReference>
<dbReference type="RefSeq" id="WP_120675651.1">
    <property type="nucleotide sequence ID" value="NZ_RBAL01000002.1"/>
</dbReference>
<gene>
    <name evidence="4" type="ORF">D7294_04285</name>
</gene>
<feature type="region of interest" description="Disordered" evidence="1">
    <location>
        <begin position="33"/>
        <end position="82"/>
    </location>
</feature>
<feature type="domain" description="DUF4328" evidence="3">
    <location>
        <begin position="139"/>
        <end position="298"/>
    </location>
</feature>
<keyword evidence="5" id="KW-1185">Reference proteome</keyword>
<dbReference type="InterPro" id="IPR025565">
    <property type="entry name" value="DUF4328"/>
</dbReference>
<protein>
    <submittedName>
        <fullName evidence="4">DUF4328 domain-containing protein</fullName>
    </submittedName>
</protein>
<dbReference type="AlphaFoldDB" id="A0A3A9ZB51"/>
<proteinExistence type="predicted"/>
<feature type="transmembrane region" description="Helical" evidence="2">
    <location>
        <begin position="103"/>
        <end position="123"/>
    </location>
</feature>
<organism evidence="4 5">
    <name type="scientific">Streptomyces hoynatensis</name>
    <dbReference type="NCBI Taxonomy" id="1141874"/>
    <lineage>
        <taxon>Bacteria</taxon>
        <taxon>Bacillati</taxon>
        <taxon>Actinomycetota</taxon>
        <taxon>Actinomycetes</taxon>
        <taxon>Kitasatosporales</taxon>
        <taxon>Streptomycetaceae</taxon>
        <taxon>Streptomyces</taxon>
    </lineage>
</organism>
<keyword evidence="2" id="KW-0472">Membrane</keyword>
<comment type="caution">
    <text evidence="4">The sequence shown here is derived from an EMBL/GenBank/DDBJ whole genome shotgun (WGS) entry which is preliminary data.</text>
</comment>
<evidence type="ECO:0000259" key="3">
    <source>
        <dbReference type="Pfam" id="PF14219"/>
    </source>
</evidence>
<keyword evidence="2" id="KW-0812">Transmembrane</keyword>
<feature type="region of interest" description="Disordered" evidence="1">
    <location>
        <begin position="308"/>
        <end position="352"/>
    </location>
</feature>
<reference evidence="4 5" key="1">
    <citation type="journal article" date="2014" name="Int. J. Syst. Evol. Microbiol.">
        <title>Streptomyces hoynatensis sp. nov., isolated from deep marine sediment.</title>
        <authorList>
            <person name="Veyisoglu A."/>
            <person name="Sahin N."/>
        </authorList>
    </citation>
    <scope>NUCLEOTIDE SEQUENCE [LARGE SCALE GENOMIC DNA]</scope>
    <source>
        <strain evidence="4 5">KCTC 29097</strain>
    </source>
</reference>
<name>A0A3A9ZB51_9ACTN</name>
<dbReference type="OrthoDB" id="4174975at2"/>
<dbReference type="Pfam" id="PF14219">
    <property type="entry name" value="DUF4328"/>
    <property type="match status" value="1"/>
</dbReference>
<feature type="transmembrane region" description="Helical" evidence="2">
    <location>
        <begin position="228"/>
        <end position="251"/>
    </location>
</feature>
<feature type="transmembrane region" description="Helical" evidence="2">
    <location>
        <begin position="155"/>
        <end position="173"/>
    </location>
</feature>
<keyword evidence="2" id="KW-1133">Transmembrane helix</keyword>
<feature type="compositionally biased region" description="Pro residues" evidence="1">
    <location>
        <begin position="335"/>
        <end position="352"/>
    </location>
</feature>
<evidence type="ECO:0000256" key="1">
    <source>
        <dbReference type="SAM" id="MobiDB-lite"/>
    </source>
</evidence>
<dbReference type="Proteomes" id="UP000272474">
    <property type="component" value="Unassembled WGS sequence"/>
</dbReference>
<feature type="transmembrane region" description="Helical" evidence="2">
    <location>
        <begin position="271"/>
        <end position="294"/>
    </location>
</feature>
<feature type="compositionally biased region" description="Pro residues" evidence="1">
    <location>
        <begin position="40"/>
        <end position="82"/>
    </location>
</feature>
<evidence type="ECO:0000313" key="4">
    <source>
        <dbReference type="EMBL" id="RKN45692.1"/>
    </source>
</evidence>
<feature type="compositionally biased region" description="Pro residues" evidence="1">
    <location>
        <begin position="309"/>
        <end position="325"/>
    </location>
</feature>
<accession>A0A3A9ZB51</accession>
<evidence type="ECO:0000256" key="2">
    <source>
        <dbReference type="SAM" id="Phobius"/>
    </source>
</evidence>
<evidence type="ECO:0000313" key="5">
    <source>
        <dbReference type="Proteomes" id="UP000272474"/>
    </source>
</evidence>
<sequence>MNASPCRQCRQRPAALPDGRCLPCAQAQAQAQTQPGLPHVAPPAPGPAPAAPAPPAAAAPPPFPGQGAPPHPGPYPGPAYPGPYPGPPAPPAFFSSPQALSTALVVLCAVNMAVLLLSFAATVGELDVVHDLQAGGWNVTYEEAEDADDRFLGAYLLRLLVLIATGVVFLVWFHRTRVNAEVFAPAGHRMSRGWSIGGWFTPVVNLWFPKRIANDIWRASTPWGRHPGLGLVTGWWVLWLCFSLTQGAGLSGTDELSTEVDGYDDLDRLEVALSIELVSALLGVVAALLALLYVRALTARQLTKYHQGPVPPPAAWPPNPAPAGPYYPGGRPGAFPGPFPGPQPPTGPPPGP</sequence>